<dbReference type="GO" id="GO:0003677">
    <property type="term" value="F:DNA binding"/>
    <property type="evidence" value="ECO:0007669"/>
    <property type="project" value="InterPro"/>
</dbReference>
<dbReference type="Gene3D" id="3.30.890.10">
    <property type="entry name" value="Methyl-cpg-binding Protein 2, Chain A"/>
    <property type="match status" value="1"/>
</dbReference>
<reference evidence="4" key="1">
    <citation type="submission" date="2011-05" db="EMBL/GenBank/DDBJ databases">
        <authorList>
            <person name="Richards S.R."/>
            <person name="Qu J."/>
            <person name="Jiang H."/>
            <person name="Jhangiani S.N."/>
            <person name="Agravi P."/>
            <person name="Goodspeed R."/>
            <person name="Gross S."/>
            <person name="Mandapat C."/>
            <person name="Jackson L."/>
            <person name="Mathew T."/>
            <person name="Pu L."/>
            <person name="Thornton R."/>
            <person name="Saada N."/>
            <person name="Wilczek-Boney K.B."/>
            <person name="Lee S."/>
            <person name="Kovar C."/>
            <person name="Wu Y."/>
            <person name="Scherer S.E."/>
            <person name="Worley K.C."/>
            <person name="Muzny D.M."/>
            <person name="Gibbs R."/>
        </authorList>
    </citation>
    <scope>NUCLEOTIDE SEQUENCE</scope>
    <source>
        <strain evidence="4">Brora</strain>
    </source>
</reference>
<dbReference type="InterPro" id="IPR001739">
    <property type="entry name" value="Methyl_CpG_DNA-bd"/>
</dbReference>
<dbReference type="HOGENOM" id="CLU_026605_1_0_1"/>
<dbReference type="AlphaFoldDB" id="T1IU14"/>
<feature type="region of interest" description="Disordered" evidence="1">
    <location>
        <begin position="96"/>
        <end position="158"/>
    </location>
</feature>
<evidence type="ECO:0000313" key="3">
    <source>
        <dbReference type="EnsemblMetazoa" id="SMAR004627-PA"/>
    </source>
</evidence>
<dbReference type="eggNOG" id="KOG0017">
    <property type="taxonomic scope" value="Eukaryota"/>
</dbReference>
<keyword evidence="4" id="KW-1185">Reference proteome</keyword>
<evidence type="ECO:0000259" key="2">
    <source>
        <dbReference type="PROSITE" id="PS50982"/>
    </source>
</evidence>
<reference evidence="3" key="2">
    <citation type="submission" date="2015-02" db="UniProtKB">
        <authorList>
            <consortium name="EnsemblMetazoa"/>
        </authorList>
    </citation>
    <scope>IDENTIFICATION</scope>
</reference>
<evidence type="ECO:0000313" key="4">
    <source>
        <dbReference type="Proteomes" id="UP000014500"/>
    </source>
</evidence>
<feature type="domain" description="MBD" evidence="2">
    <location>
        <begin position="160"/>
        <end position="233"/>
    </location>
</feature>
<name>T1IU14_STRMM</name>
<organism evidence="3 4">
    <name type="scientific">Strigamia maritima</name>
    <name type="common">European centipede</name>
    <name type="synonym">Geophilus maritimus</name>
    <dbReference type="NCBI Taxonomy" id="126957"/>
    <lineage>
        <taxon>Eukaryota</taxon>
        <taxon>Metazoa</taxon>
        <taxon>Ecdysozoa</taxon>
        <taxon>Arthropoda</taxon>
        <taxon>Myriapoda</taxon>
        <taxon>Chilopoda</taxon>
        <taxon>Pleurostigmophora</taxon>
        <taxon>Geophilomorpha</taxon>
        <taxon>Linotaeniidae</taxon>
        <taxon>Strigamia</taxon>
    </lineage>
</organism>
<dbReference type="EnsemblMetazoa" id="SMAR004627-RA">
    <property type="protein sequence ID" value="SMAR004627-PA"/>
    <property type="gene ID" value="SMAR004627"/>
</dbReference>
<feature type="compositionally biased region" description="Basic and acidic residues" evidence="1">
    <location>
        <begin position="101"/>
        <end position="114"/>
    </location>
</feature>
<dbReference type="InterPro" id="IPR057670">
    <property type="entry name" value="SH3_retrovirus"/>
</dbReference>
<dbReference type="Pfam" id="PF25597">
    <property type="entry name" value="SH3_retrovirus"/>
    <property type="match status" value="1"/>
</dbReference>
<dbReference type="EMBL" id="AFFK01019344">
    <property type="status" value="NOT_ANNOTATED_CDS"/>
    <property type="molecule type" value="Genomic_DNA"/>
</dbReference>
<evidence type="ECO:0000256" key="1">
    <source>
        <dbReference type="SAM" id="MobiDB-lite"/>
    </source>
</evidence>
<dbReference type="Pfam" id="PF01429">
    <property type="entry name" value="MBD"/>
    <property type="match status" value="1"/>
</dbReference>
<accession>T1IU14</accession>
<protein>
    <recommendedName>
        <fullName evidence="2">MBD domain-containing protein</fullName>
    </recommendedName>
</protein>
<dbReference type="PROSITE" id="PS50982">
    <property type="entry name" value="MBD"/>
    <property type="match status" value="1"/>
</dbReference>
<dbReference type="SMART" id="SM00391">
    <property type="entry name" value="MBD"/>
    <property type="match status" value="1"/>
</dbReference>
<dbReference type="CDD" id="cd00122">
    <property type="entry name" value="MBD"/>
    <property type="match status" value="1"/>
</dbReference>
<dbReference type="PhylomeDB" id="T1IU14"/>
<sequence>MQDCTMPSLILFRKSPLSLGHLKVPGSLAYVHIPKPDRHSKLEPRAWKGVMVGYAMGTRGYRLWVPISNNVYETKHVKFDESRIYKDVVQTYVGDTPLEISDGRDTHFIPHDDSGDSDDDDTPPPLPQAQLPTRPPSPPLPKPPLPITSKPLLKSGTAPTRIALRAPMLSKPGWEREEVKRQTGITKGKWDVYFYAPGRRAPLRSRPELKEYCEQELRVKFNADDFDWVPSQEKPGYLTSDDEEAQERPRYKEGANTIQSIQFFLLLNSAFKPFEWSARTQSGQSGCLIGLLFFAPRVLSAEMRMAVNDNDRVKVGLTDGSGMATSLGKLVYIYRPDRK</sequence>
<proteinExistence type="predicted"/>
<dbReference type="SUPFAM" id="SSF54171">
    <property type="entry name" value="DNA-binding domain"/>
    <property type="match status" value="1"/>
</dbReference>
<feature type="compositionally biased region" description="Pro residues" evidence="1">
    <location>
        <begin position="123"/>
        <end position="146"/>
    </location>
</feature>
<dbReference type="Proteomes" id="UP000014500">
    <property type="component" value="Unassembled WGS sequence"/>
</dbReference>
<dbReference type="InterPro" id="IPR016177">
    <property type="entry name" value="DNA-bd_dom_sf"/>
</dbReference>